<dbReference type="SUPFAM" id="SSF75005">
    <property type="entry name" value="Arabinanase/levansucrase/invertase"/>
    <property type="match status" value="1"/>
</dbReference>
<dbReference type="PANTHER" id="PTHR43301">
    <property type="entry name" value="ARABINAN ENDO-1,5-ALPHA-L-ARABINOSIDASE"/>
    <property type="match status" value="1"/>
</dbReference>
<dbReference type="PROSITE" id="PS51257">
    <property type="entry name" value="PROKAR_LIPOPROTEIN"/>
    <property type="match status" value="1"/>
</dbReference>
<evidence type="ECO:0000256" key="3">
    <source>
        <dbReference type="ARBA" id="ARBA00022801"/>
    </source>
</evidence>
<reference evidence="6 7" key="1">
    <citation type="submission" date="2021-11" db="EMBL/GenBank/DDBJ databases">
        <title>Genomic of Niabella pedocola.</title>
        <authorList>
            <person name="Wu T."/>
        </authorList>
    </citation>
    <scope>NUCLEOTIDE SEQUENCE [LARGE SCALE GENOMIC DNA]</scope>
    <source>
        <strain evidence="6 7">JCM 31011</strain>
    </source>
</reference>
<dbReference type="EMBL" id="JAJNEC010000005">
    <property type="protein sequence ID" value="MCD2424944.1"/>
    <property type="molecule type" value="Genomic_DNA"/>
</dbReference>
<keyword evidence="3 5" id="KW-0378">Hydrolase</keyword>
<sequence>MKTTTLGILLLGLLLTACKQSMKDTELTAARAANRQSTLAALASVYQNPVIPTAQDPKDPQVFKAADGKFYLVHPNDNKYKIYSSPDLVNWTLKTASGFSKATGSFWSAGSFKYGSTYNLYYTYVQGANNKRIGVATSTTPEGPYTDANANLVVKTDAGGGYIPVIDPSVFKDPANGKVYLYYARNVGTGTLPDLRCVELTADGLNTVAGTDKQVLTITQDWEKINIEHPLVYYAPNAQASHRYYMLYNGAGGALPRYAIGYAYAASPTGPFTKAVAGTSTGNNPLVAQDPAKGIYGPGAPNTVVDDAGERWLIYRIKTTNTEAWNDRAICIDVLFRNTADQLICTPTKGTNQTAPTF</sequence>
<evidence type="ECO:0000256" key="5">
    <source>
        <dbReference type="RuleBase" id="RU361187"/>
    </source>
</evidence>
<dbReference type="InterPro" id="IPR006710">
    <property type="entry name" value="Glyco_hydro_43"/>
</dbReference>
<dbReference type="InterPro" id="IPR050727">
    <property type="entry name" value="GH43_arabinanases"/>
</dbReference>
<dbReference type="InterPro" id="IPR023296">
    <property type="entry name" value="Glyco_hydro_beta-prop_sf"/>
</dbReference>
<evidence type="ECO:0000313" key="6">
    <source>
        <dbReference type="EMBL" id="MCD2424944.1"/>
    </source>
</evidence>
<dbReference type="Gene3D" id="2.115.10.20">
    <property type="entry name" value="Glycosyl hydrolase domain, family 43"/>
    <property type="match status" value="1"/>
</dbReference>
<keyword evidence="4 5" id="KW-0326">Glycosidase</keyword>
<dbReference type="Pfam" id="PF04616">
    <property type="entry name" value="Glyco_hydro_43"/>
    <property type="match status" value="1"/>
</dbReference>
<dbReference type="PANTHER" id="PTHR43301:SF3">
    <property type="entry name" value="ARABINAN ENDO-1,5-ALPHA-L-ARABINOSIDASE A-RELATED"/>
    <property type="match status" value="1"/>
</dbReference>
<gene>
    <name evidence="6" type="ORF">LQ567_19325</name>
</gene>
<comment type="caution">
    <text evidence="6">The sequence shown here is derived from an EMBL/GenBank/DDBJ whole genome shotgun (WGS) entry which is preliminary data.</text>
</comment>
<organism evidence="6 7">
    <name type="scientific">Niabella pedocola</name>
    <dbReference type="NCBI Taxonomy" id="1752077"/>
    <lineage>
        <taxon>Bacteria</taxon>
        <taxon>Pseudomonadati</taxon>
        <taxon>Bacteroidota</taxon>
        <taxon>Chitinophagia</taxon>
        <taxon>Chitinophagales</taxon>
        <taxon>Chitinophagaceae</taxon>
        <taxon>Niabella</taxon>
    </lineage>
</organism>
<evidence type="ECO:0000256" key="2">
    <source>
        <dbReference type="ARBA" id="ARBA00009865"/>
    </source>
</evidence>
<evidence type="ECO:0000256" key="1">
    <source>
        <dbReference type="ARBA" id="ARBA00004834"/>
    </source>
</evidence>
<name>A0ABS8PV46_9BACT</name>
<dbReference type="Proteomes" id="UP001199816">
    <property type="component" value="Unassembled WGS sequence"/>
</dbReference>
<protein>
    <submittedName>
        <fullName evidence="6">Family 43 glycosylhydrolase</fullName>
    </submittedName>
</protein>
<comment type="pathway">
    <text evidence="1">Glycan metabolism; L-arabinan degradation.</text>
</comment>
<evidence type="ECO:0000313" key="7">
    <source>
        <dbReference type="Proteomes" id="UP001199816"/>
    </source>
</evidence>
<comment type="similarity">
    <text evidence="2 5">Belongs to the glycosyl hydrolase 43 family.</text>
</comment>
<evidence type="ECO:0000256" key="4">
    <source>
        <dbReference type="ARBA" id="ARBA00023295"/>
    </source>
</evidence>
<keyword evidence="7" id="KW-1185">Reference proteome</keyword>
<accession>A0ABS8PV46</accession>
<dbReference type="RefSeq" id="WP_231007293.1">
    <property type="nucleotide sequence ID" value="NZ_JAJNEC010000005.1"/>
</dbReference>
<proteinExistence type="inferred from homology"/>